<dbReference type="GO" id="GO:1990529">
    <property type="term" value="C:glycosylphosphatidylinositol-mannosyltransferase I complex"/>
    <property type="evidence" value="ECO:0007669"/>
    <property type="project" value="TreeGrafter"/>
</dbReference>
<dbReference type="GO" id="GO:0004376">
    <property type="term" value="F:GPI mannosyltransferase activity"/>
    <property type="evidence" value="ECO:0007669"/>
    <property type="project" value="InterPro"/>
</dbReference>
<keyword evidence="5" id="KW-0328">Glycosyltransferase</keyword>
<dbReference type="UniPathway" id="UPA00196"/>
<evidence type="ECO:0000256" key="3">
    <source>
        <dbReference type="ARBA" id="ARBA00011071"/>
    </source>
</evidence>
<evidence type="ECO:0000256" key="7">
    <source>
        <dbReference type="ARBA" id="ARBA00022692"/>
    </source>
</evidence>
<reference evidence="13" key="1">
    <citation type="journal article" date="2012" name="Proc. Natl. Acad. Sci. U.S.A.">
        <title>Antigenic diversity is generated by distinct evolutionary mechanisms in African trypanosome species.</title>
        <authorList>
            <person name="Jackson A.P."/>
            <person name="Berry A."/>
            <person name="Aslett M."/>
            <person name="Allison H.C."/>
            <person name="Burton P."/>
            <person name="Vavrova-Anderson J."/>
            <person name="Brown R."/>
            <person name="Browne H."/>
            <person name="Corton N."/>
            <person name="Hauser H."/>
            <person name="Gamble J."/>
            <person name="Gilderthorp R."/>
            <person name="Marcello L."/>
            <person name="McQuillan J."/>
            <person name="Otto T.D."/>
            <person name="Quail M.A."/>
            <person name="Sanders M.J."/>
            <person name="van Tonder A."/>
            <person name="Ginger M.L."/>
            <person name="Field M.C."/>
            <person name="Barry J.D."/>
            <person name="Hertz-Fowler C."/>
            <person name="Berriman M."/>
        </authorList>
    </citation>
    <scope>NUCLEOTIDE SEQUENCE</scope>
    <source>
        <strain evidence="13">IL3000</strain>
    </source>
</reference>
<dbReference type="InterPro" id="IPR007704">
    <property type="entry name" value="PIG-M"/>
</dbReference>
<keyword evidence="8" id="KW-0256">Endoplasmic reticulum</keyword>
<evidence type="ECO:0000256" key="8">
    <source>
        <dbReference type="ARBA" id="ARBA00022824"/>
    </source>
</evidence>
<comment type="similarity">
    <text evidence="3">Belongs to the PIGM family.</text>
</comment>
<evidence type="ECO:0000256" key="5">
    <source>
        <dbReference type="ARBA" id="ARBA00022676"/>
    </source>
</evidence>
<dbReference type="Pfam" id="PF06728">
    <property type="entry name" value="PIG-U"/>
    <property type="match status" value="1"/>
</dbReference>
<gene>
    <name evidence="13" type="ORF">TCIL3000_6_2840</name>
</gene>
<keyword evidence="6" id="KW-0808">Transferase</keyword>
<organism evidence="13">
    <name type="scientific">Trypanosoma congolense (strain IL3000)</name>
    <dbReference type="NCBI Taxonomy" id="1068625"/>
    <lineage>
        <taxon>Eukaryota</taxon>
        <taxon>Discoba</taxon>
        <taxon>Euglenozoa</taxon>
        <taxon>Kinetoplastea</taxon>
        <taxon>Metakinetoplastina</taxon>
        <taxon>Trypanosomatida</taxon>
        <taxon>Trypanosomatidae</taxon>
        <taxon>Trypanosoma</taxon>
        <taxon>Nannomonas</taxon>
    </lineage>
</organism>
<evidence type="ECO:0000256" key="9">
    <source>
        <dbReference type="ARBA" id="ARBA00022989"/>
    </source>
</evidence>
<dbReference type="PANTHER" id="PTHR12886:SF0">
    <property type="entry name" value="GPI MANNOSYLTRANSFERASE 1"/>
    <property type="match status" value="1"/>
</dbReference>
<keyword evidence="7 12" id="KW-0812">Transmembrane</keyword>
<dbReference type="GO" id="GO:0006506">
    <property type="term" value="P:GPI anchor biosynthetic process"/>
    <property type="evidence" value="ECO:0007669"/>
    <property type="project" value="UniProtKB-UniPathway"/>
</dbReference>
<evidence type="ECO:0000256" key="1">
    <source>
        <dbReference type="ARBA" id="ARBA00004477"/>
    </source>
</evidence>
<keyword evidence="9 12" id="KW-1133">Transmembrane helix</keyword>
<dbReference type="PANTHER" id="PTHR12886">
    <property type="entry name" value="PIG-M MANNOSYLTRANSFERASE"/>
    <property type="match status" value="1"/>
</dbReference>
<comment type="pathway">
    <text evidence="2">Glycolipid biosynthesis; glycosylphosphatidylinositol-anchor biosynthesis.</text>
</comment>
<evidence type="ECO:0000256" key="12">
    <source>
        <dbReference type="SAM" id="Phobius"/>
    </source>
</evidence>
<keyword evidence="4" id="KW-0337">GPI-anchor biosynthesis</keyword>
<feature type="transmembrane region" description="Helical" evidence="12">
    <location>
        <begin position="123"/>
        <end position="143"/>
    </location>
</feature>
<keyword evidence="10 12" id="KW-0472">Membrane</keyword>
<comment type="subcellular location">
    <subcellularLocation>
        <location evidence="1">Endoplasmic reticulum membrane</location>
        <topology evidence="1">Multi-pass membrane protein</topology>
    </subcellularLocation>
</comment>
<feature type="transmembrane region" description="Helical" evidence="12">
    <location>
        <begin position="17"/>
        <end position="35"/>
    </location>
</feature>
<feature type="transmembrane region" description="Helical" evidence="12">
    <location>
        <begin position="163"/>
        <end position="185"/>
    </location>
</feature>
<dbReference type="GO" id="GO:0051751">
    <property type="term" value="F:alpha-1,4-mannosyltransferase activity"/>
    <property type="evidence" value="ECO:0007669"/>
    <property type="project" value="InterPro"/>
</dbReference>
<sequence>MVKICKQPSLDSISIKALLLCGGVLRLLLIIYAAFHDQWFRVRYTDIDYMIVVDGARNMWTGGSPFDRTTYRYTPLLAALVLPSVWFAHPMGKIIFALCDLGAAYYCYSALITFATERSARRVVMLFILFNPIVLSVSTRGNSDMLVTFKNLMVLCKFTRGNVYQAAAVLVLLFILNYTPLIIYYPWYSVYGSNR</sequence>
<dbReference type="VEuPathDB" id="TriTrypDB:TcIL3000_6_2840"/>
<dbReference type="EMBL" id="HE575319">
    <property type="protein sequence ID" value="CCC91038.1"/>
    <property type="molecule type" value="Genomic_DNA"/>
</dbReference>
<evidence type="ECO:0000256" key="11">
    <source>
        <dbReference type="ARBA" id="ARBA00032997"/>
    </source>
</evidence>
<evidence type="ECO:0000256" key="6">
    <source>
        <dbReference type="ARBA" id="ARBA00022679"/>
    </source>
</evidence>
<evidence type="ECO:0000313" key="13">
    <source>
        <dbReference type="EMBL" id="CCC91038.1"/>
    </source>
</evidence>
<feature type="transmembrane region" description="Helical" evidence="12">
    <location>
        <begin position="94"/>
        <end position="116"/>
    </location>
</feature>
<dbReference type="AlphaFoldDB" id="G0UNS7"/>
<name>G0UNS7_TRYCI</name>
<evidence type="ECO:0000256" key="2">
    <source>
        <dbReference type="ARBA" id="ARBA00004687"/>
    </source>
</evidence>
<accession>G0UNS7</accession>
<dbReference type="GO" id="GO:0005789">
    <property type="term" value="C:endoplasmic reticulum membrane"/>
    <property type="evidence" value="ECO:0007669"/>
    <property type="project" value="UniProtKB-SubCell"/>
</dbReference>
<protein>
    <recommendedName>
        <fullName evidence="11">GPI mannosyltransferase I</fullName>
    </recommendedName>
</protein>
<proteinExistence type="inferred from homology"/>
<evidence type="ECO:0000256" key="10">
    <source>
        <dbReference type="ARBA" id="ARBA00023136"/>
    </source>
</evidence>
<evidence type="ECO:0000256" key="4">
    <source>
        <dbReference type="ARBA" id="ARBA00022502"/>
    </source>
</evidence>